<dbReference type="PANTHER" id="PTHR11188:SF49">
    <property type="entry name" value="ARRESTIN DOMAIN-CONTAINING PROTEIN 3"/>
    <property type="match status" value="1"/>
</dbReference>
<evidence type="ECO:0000256" key="3">
    <source>
        <dbReference type="ARBA" id="ARBA00004413"/>
    </source>
</evidence>
<comment type="caution">
    <text evidence="16">The sequence shown here is derived from an EMBL/GenBank/DDBJ whole genome shotgun (WGS) entry which is preliminary data.</text>
</comment>
<evidence type="ECO:0000259" key="15">
    <source>
        <dbReference type="SMART" id="SM01017"/>
    </source>
</evidence>
<dbReference type="FunFam" id="2.60.40.640:FF:000007">
    <property type="entry name" value="Arrestin domain-containing protein 3 mRNA"/>
    <property type="match status" value="1"/>
</dbReference>
<evidence type="ECO:0000256" key="8">
    <source>
        <dbReference type="ARBA" id="ARBA00022737"/>
    </source>
</evidence>
<dbReference type="InterPro" id="IPR050357">
    <property type="entry name" value="Arrestin_domain-protein"/>
</dbReference>
<dbReference type="AlphaFoldDB" id="A0A7J7ECV3"/>
<keyword evidence="11" id="KW-0458">Lysosome</keyword>
<evidence type="ECO:0000256" key="5">
    <source>
        <dbReference type="ARBA" id="ARBA00005298"/>
    </source>
</evidence>
<evidence type="ECO:0000256" key="2">
    <source>
        <dbReference type="ARBA" id="ARBA00004412"/>
    </source>
</evidence>
<evidence type="ECO:0000256" key="7">
    <source>
        <dbReference type="ARBA" id="ARBA00022490"/>
    </source>
</evidence>
<dbReference type="Pfam" id="PF02752">
    <property type="entry name" value="Arrestin_C"/>
    <property type="match status" value="1"/>
</dbReference>
<feature type="domain" description="Arrestin C-terminal-like" evidence="15">
    <location>
        <begin position="298"/>
        <end position="425"/>
    </location>
</feature>
<dbReference type="GO" id="GO:0005764">
    <property type="term" value="C:lysosome"/>
    <property type="evidence" value="ECO:0007669"/>
    <property type="project" value="UniProtKB-SubCell"/>
</dbReference>
<dbReference type="InterPro" id="IPR011022">
    <property type="entry name" value="Arrestin_C-like"/>
</dbReference>
<dbReference type="GO" id="GO:0005886">
    <property type="term" value="C:plasma membrane"/>
    <property type="evidence" value="ECO:0007669"/>
    <property type="project" value="UniProtKB-SubCell"/>
</dbReference>
<proteinExistence type="inferred from homology"/>
<comment type="subcellular location">
    <subcellularLocation>
        <location evidence="3">Cell membrane</location>
        <topology evidence="3">Peripheral membrane protein</topology>
        <orientation evidence="3">Cytoplasmic side</orientation>
    </subcellularLocation>
    <subcellularLocation>
        <location evidence="4">Cytoplasm</location>
    </subcellularLocation>
    <subcellularLocation>
        <location evidence="2">Early endosome</location>
    </subcellularLocation>
    <subcellularLocation>
        <location evidence="1">Lysosome</location>
    </subcellularLocation>
</comment>
<dbReference type="GO" id="GO:0015031">
    <property type="term" value="P:protein transport"/>
    <property type="evidence" value="ECO:0007669"/>
    <property type="project" value="TreeGrafter"/>
</dbReference>
<keyword evidence="7" id="KW-0963">Cytoplasm</keyword>
<evidence type="ECO:0000313" key="17">
    <source>
        <dbReference type="Proteomes" id="UP000551758"/>
    </source>
</evidence>
<dbReference type="InterPro" id="IPR014752">
    <property type="entry name" value="Arrestin-like_C"/>
</dbReference>
<dbReference type="EMBL" id="JACDTQ010003641">
    <property type="protein sequence ID" value="KAF5913579.1"/>
    <property type="molecule type" value="Genomic_DNA"/>
</dbReference>
<evidence type="ECO:0000256" key="1">
    <source>
        <dbReference type="ARBA" id="ARBA00004371"/>
    </source>
</evidence>
<dbReference type="Proteomes" id="UP000551758">
    <property type="component" value="Unassembled WGS sequence"/>
</dbReference>
<name>A0A7J7ECV3_DICBM</name>
<keyword evidence="8" id="KW-0677">Repeat</keyword>
<evidence type="ECO:0000256" key="9">
    <source>
        <dbReference type="ARBA" id="ARBA00022753"/>
    </source>
</evidence>
<evidence type="ECO:0000256" key="11">
    <source>
        <dbReference type="ARBA" id="ARBA00023228"/>
    </source>
</evidence>
<keyword evidence="17" id="KW-1185">Reference proteome</keyword>
<dbReference type="GO" id="GO:0005769">
    <property type="term" value="C:early endosome"/>
    <property type="evidence" value="ECO:0007669"/>
    <property type="project" value="UniProtKB-SubCell"/>
</dbReference>
<keyword evidence="10" id="KW-0472">Membrane</keyword>
<evidence type="ECO:0000313" key="16">
    <source>
        <dbReference type="EMBL" id="KAF5913579.1"/>
    </source>
</evidence>
<evidence type="ECO:0000256" key="13">
    <source>
        <dbReference type="ARBA" id="ARBA00045942"/>
    </source>
</evidence>
<dbReference type="InterPro" id="IPR011021">
    <property type="entry name" value="Arrestin-like_N"/>
</dbReference>
<dbReference type="PANTHER" id="PTHR11188">
    <property type="entry name" value="ARRESTIN DOMAIN CONTAINING PROTEIN"/>
    <property type="match status" value="1"/>
</dbReference>
<reference evidence="16 17" key="1">
    <citation type="journal article" date="2020" name="Mol. Biol. Evol.">
        <title>Interspecific Gene Flow and the Evolution of Specialization in Black and White Rhinoceros.</title>
        <authorList>
            <person name="Moodley Y."/>
            <person name="Westbury M.V."/>
            <person name="Russo I.M."/>
            <person name="Gopalakrishnan S."/>
            <person name="Rakotoarivelo A."/>
            <person name="Olsen R.A."/>
            <person name="Prost S."/>
            <person name="Tunstall T."/>
            <person name="Ryder O.A."/>
            <person name="Dalen L."/>
            <person name="Bruford M.W."/>
        </authorList>
    </citation>
    <scope>NUCLEOTIDE SEQUENCE [LARGE SCALE GENOMIC DNA]</scope>
    <source>
        <strain evidence="16">SBR-YM</strain>
        <tissue evidence="16">Skin</tissue>
    </source>
</reference>
<accession>A0A7J7ECV3</accession>
<evidence type="ECO:0000256" key="4">
    <source>
        <dbReference type="ARBA" id="ARBA00004496"/>
    </source>
</evidence>
<dbReference type="Pfam" id="PF00339">
    <property type="entry name" value="Arrestin_N"/>
    <property type="match status" value="1"/>
</dbReference>
<dbReference type="SUPFAM" id="SSF81296">
    <property type="entry name" value="E set domains"/>
    <property type="match status" value="2"/>
</dbReference>
<evidence type="ECO:0000256" key="6">
    <source>
        <dbReference type="ARBA" id="ARBA00022475"/>
    </source>
</evidence>
<dbReference type="SMART" id="SM01017">
    <property type="entry name" value="Arrestin_C"/>
    <property type="match status" value="1"/>
</dbReference>
<dbReference type="Gene3D" id="2.60.40.640">
    <property type="match status" value="2"/>
</dbReference>
<sequence>MQGLSALAEKKLRRRHEERQLSYRCELNPGCRTYRNGNDAGAMPGLLSERDWAQESRSGQNPAVPVTHASGRSPRSASRLGFANSSPLSPSPPGPPLPSSFHTSVLDFVINMVLGKVKSLTISFDCLNDSNVPVYSSGDTVSGRVNLEVTGEIRVKSLKIHARGHAKVRWTESRNAGSNTAYTQNYTEEVEYFNHKDILIGHERDDDNSEEGFNTIHSGRHEYAFSFELPQTPLATSFEGRHGSVRYWVKAELHRPWLLPVKLKKEFTVFEHIDINTPSLLSPQAGTKEKTLCCWFCTSGPISLSAKIERKGYTPGESIQIFAEIENCSSRMVVPKAAIYQTQAFYAKGKMKEVKQLVANLRGESLSSGKTETWNGKLLKIPPVSPSILDCSIIRVEYSLMVYVDIPGAMDLFLNLPLVIGTIPLHPFGSRTSSVSSQCSMNMNWLGLSLPERPEAPPSYAEVVTEEQRRNNLAPVSACDDFERALQGPLLAYIQEFRFLPPPLYSEVSVNSSSMK</sequence>
<dbReference type="FunFam" id="2.60.40.640:FF:000005">
    <property type="entry name" value="Arrestin domain-containing protein 3"/>
    <property type="match status" value="1"/>
</dbReference>
<evidence type="ECO:0000256" key="12">
    <source>
        <dbReference type="ARBA" id="ARBA00041132"/>
    </source>
</evidence>
<feature type="region of interest" description="Disordered" evidence="14">
    <location>
        <begin position="53"/>
        <end position="96"/>
    </location>
</feature>
<evidence type="ECO:0000256" key="14">
    <source>
        <dbReference type="SAM" id="MobiDB-lite"/>
    </source>
</evidence>
<evidence type="ECO:0000256" key="10">
    <source>
        <dbReference type="ARBA" id="ARBA00023136"/>
    </source>
</evidence>
<comment type="similarity">
    <text evidence="5">Belongs to the arrestin family.</text>
</comment>
<keyword evidence="9" id="KW-0967">Endosome</keyword>
<protein>
    <recommendedName>
        <fullName evidence="12">Arrestin domain-containing protein 3</fullName>
    </recommendedName>
</protein>
<comment type="function">
    <text evidence="13">Adapter protein that plays a role in regulating cell-surface expression of adrenergic receptors and probably also other G protein-coupled receptors. Plays a role in NEDD4-mediated ubiquitination and endocytosis af activated ADRB2 and subsequent ADRB2 degradation. May recruit NEDD4 to ADRB2. Alternatively, may function as adapter protein that does not play a major role in recruiting NEDD4 to ADRB2, but rather plays a role in a targeting ADRB2 to endosomes.</text>
</comment>
<keyword evidence="6" id="KW-1003">Cell membrane</keyword>
<dbReference type="InterPro" id="IPR014756">
    <property type="entry name" value="Ig_E-set"/>
</dbReference>
<gene>
    <name evidence="16" type="ORF">HPG69_017199</name>
</gene>
<organism evidence="16 17">
    <name type="scientific">Diceros bicornis minor</name>
    <name type="common">South-central black rhinoceros</name>
    <dbReference type="NCBI Taxonomy" id="77932"/>
    <lineage>
        <taxon>Eukaryota</taxon>
        <taxon>Metazoa</taxon>
        <taxon>Chordata</taxon>
        <taxon>Craniata</taxon>
        <taxon>Vertebrata</taxon>
        <taxon>Euteleostomi</taxon>
        <taxon>Mammalia</taxon>
        <taxon>Eutheria</taxon>
        <taxon>Laurasiatheria</taxon>
        <taxon>Perissodactyla</taxon>
        <taxon>Rhinocerotidae</taxon>
        <taxon>Diceros</taxon>
    </lineage>
</organism>